<dbReference type="InterPro" id="IPR017941">
    <property type="entry name" value="Rieske_2Fe-2S"/>
</dbReference>
<evidence type="ECO:0000256" key="3">
    <source>
        <dbReference type="ARBA" id="ARBA00023004"/>
    </source>
</evidence>
<reference evidence="6 7" key="1">
    <citation type="submission" date="2023-06" db="EMBL/GenBank/DDBJ databases">
        <title>Actinomycetospora Odt1-22.</title>
        <authorList>
            <person name="Supong K."/>
        </authorList>
    </citation>
    <scope>NUCLEOTIDE SEQUENCE [LARGE SCALE GENOMIC DNA]</scope>
    <source>
        <strain evidence="6 7">Odt1-22</strain>
    </source>
</reference>
<sequence>MSGAVRTRLGPVDQIPLGEGRAFLVGDEPVAVFRPRSGGLHALRATCPHRGGPLADGLVDADLVMCPLHNHQFRLATGECVSGGGVDDVAAYTATDEDGELVVSLVARRAGCTLVPSDELLLQATAFADAVSAPAAGDDLSAPVPTCGDWTVRDLAAHLGRVHRRVTATIETGADQMLDRDADVPDGVPPDSRDEVATWLLRGAAALAGTFRASGPDRQVGGFGRPTTVAWWERRQLHETLVHRLDAELAVGLEPLADVAPELAVDGIAEWYDLLTDFRSGSRRVRGSGETIHLHVTDAPDGEWLIRRGPEGVTITREHVKADVAVRGRAVDLLAVVTGRAELGHVEVFGDPAVAQDWFRVSALG</sequence>
<dbReference type="RefSeq" id="WP_286051094.1">
    <property type="nucleotide sequence ID" value="NZ_JASVWF010000001.1"/>
</dbReference>
<keyword evidence="6" id="KW-0413">Isomerase</keyword>
<dbReference type="Pfam" id="PF11716">
    <property type="entry name" value="MDMPI_N"/>
    <property type="match status" value="1"/>
</dbReference>
<proteinExistence type="predicted"/>
<dbReference type="InterPro" id="IPR024344">
    <property type="entry name" value="MDMPI_metal-binding"/>
</dbReference>
<dbReference type="GO" id="GO:0016853">
    <property type="term" value="F:isomerase activity"/>
    <property type="evidence" value="ECO:0007669"/>
    <property type="project" value="UniProtKB-KW"/>
</dbReference>
<dbReference type="PROSITE" id="PS51296">
    <property type="entry name" value="RIESKE"/>
    <property type="match status" value="1"/>
</dbReference>
<keyword evidence="2" id="KW-0479">Metal-binding</keyword>
<gene>
    <name evidence="6" type="ORF">QRT03_03465</name>
</gene>
<dbReference type="EMBL" id="JASVWF010000001">
    <property type="protein sequence ID" value="MDL5155002.1"/>
    <property type="molecule type" value="Genomic_DNA"/>
</dbReference>
<feature type="domain" description="Rieske" evidence="5">
    <location>
        <begin position="7"/>
        <end position="103"/>
    </location>
</feature>
<comment type="caution">
    <text evidence="6">The sequence shown here is derived from an EMBL/GenBank/DDBJ whole genome shotgun (WGS) entry which is preliminary data.</text>
</comment>
<evidence type="ECO:0000256" key="2">
    <source>
        <dbReference type="ARBA" id="ARBA00022723"/>
    </source>
</evidence>
<keyword evidence="7" id="KW-1185">Reference proteome</keyword>
<dbReference type="InterPro" id="IPR034660">
    <property type="entry name" value="DinB/YfiT-like"/>
</dbReference>
<evidence type="ECO:0000256" key="1">
    <source>
        <dbReference type="ARBA" id="ARBA00022714"/>
    </source>
</evidence>
<keyword evidence="4" id="KW-0411">Iron-sulfur</keyword>
<keyword evidence="1" id="KW-0001">2Fe-2S</keyword>
<name>A0ABT7M2W5_9PSEU</name>
<dbReference type="Pfam" id="PF00355">
    <property type="entry name" value="Rieske"/>
    <property type="match status" value="1"/>
</dbReference>
<evidence type="ECO:0000259" key="5">
    <source>
        <dbReference type="PROSITE" id="PS51296"/>
    </source>
</evidence>
<dbReference type="NCBIfam" id="TIGR03083">
    <property type="entry name" value="maleylpyruvate isomerase family mycothiol-dependent enzyme"/>
    <property type="match status" value="1"/>
</dbReference>
<evidence type="ECO:0000256" key="4">
    <source>
        <dbReference type="ARBA" id="ARBA00023014"/>
    </source>
</evidence>
<accession>A0ABT7M2W5</accession>
<dbReference type="PANTHER" id="PTHR40758:SF1">
    <property type="entry name" value="CONSERVED PROTEIN"/>
    <property type="match status" value="1"/>
</dbReference>
<dbReference type="InterPro" id="IPR017517">
    <property type="entry name" value="Maleyloyr_isom"/>
</dbReference>
<dbReference type="SUPFAM" id="SSF109854">
    <property type="entry name" value="DinB/YfiT-like putative metalloenzymes"/>
    <property type="match status" value="1"/>
</dbReference>
<dbReference type="Gene3D" id="1.20.120.450">
    <property type="entry name" value="dinb family like domain"/>
    <property type="match status" value="1"/>
</dbReference>
<keyword evidence="3" id="KW-0408">Iron</keyword>
<protein>
    <submittedName>
        <fullName evidence="6">Maleylpyruvate isomerase family mycothiol-dependent enzyme</fullName>
    </submittedName>
</protein>
<dbReference type="PANTHER" id="PTHR40758">
    <property type="entry name" value="CONSERVED PROTEIN"/>
    <property type="match status" value="1"/>
</dbReference>
<dbReference type="SUPFAM" id="SSF50022">
    <property type="entry name" value="ISP domain"/>
    <property type="match status" value="1"/>
</dbReference>
<dbReference type="Gene3D" id="2.102.10.10">
    <property type="entry name" value="Rieske [2Fe-2S] iron-sulphur domain"/>
    <property type="match status" value="1"/>
</dbReference>
<evidence type="ECO:0000313" key="6">
    <source>
        <dbReference type="EMBL" id="MDL5155002.1"/>
    </source>
</evidence>
<dbReference type="CDD" id="cd03467">
    <property type="entry name" value="Rieske"/>
    <property type="match status" value="1"/>
</dbReference>
<dbReference type="InterPro" id="IPR036922">
    <property type="entry name" value="Rieske_2Fe-2S_sf"/>
</dbReference>
<evidence type="ECO:0000313" key="7">
    <source>
        <dbReference type="Proteomes" id="UP001231924"/>
    </source>
</evidence>
<dbReference type="Proteomes" id="UP001231924">
    <property type="component" value="Unassembled WGS sequence"/>
</dbReference>
<organism evidence="6 7">
    <name type="scientific">Actinomycetospora termitidis</name>
    <dbReference type="NCBI Taxonomy" id="3053470"/>
    <lineage>
        <taxon>Bacteria</taxon>
        <taxon>Bacillati</taxon>
        <taxon>Actinomycetota</taxon>
        <taxon>Actinomycetes</taxon>
        <taxon>Pseudonocardiales</taxon>
        <taxon>Pseudonocardiaceae</taxon>
        <taxon>Actinomycetospora</taxon>
    </lineage>
</organism>